<accession>A0A4W5MHF1</accession>
<dbReference type="GeneTree" id="ENSGT00940000155615"/>
<dbReference type="PANTHER" id="PTHR46227:SF4">
    <property type="entry name" value="GLUTAMATE RECEPTOR-INTERACTING PROTEIN 2"/>
    <property type="match status" value="1"/>
</dbReference>
<dbReference type="STRING" id="62062.ENSHHUP00000037278"/>
<reference evidence="6" key="2">
    <citation type="submission" date="2025-08" db="UniProtKB">
        <authorList>
            <consortium name="Ensembl"/>
        </authorList>
    </citation>
    <scope>IDENTIFICATION</scope>
</reference>
<sequence>RLLLVSHVSPLLPLLCVSHFSPLLPLLCVSVKVQKSDNPHSWDPCVNYCPPQHPSSHCKPNTNTWTTSSNPSSTQEYCKSLVPTNFSPGSTTTTSGPGSTSQISSTLPRTAVPMSPRNSMMKRRQRKKEHKSSCTYCMVFKSLPH</sequence>
<evidence type="ECO:0000256" key="2">
    <source>
        <dbReference type="ARBA" id="ARBA00022490"/>
    </source>
</evidence>
<comment type="subcellular location">
    <subcellularLocation>
        <location evidence="1">Cytoplasm</location>
    </subcellularLocation>
</comment>
<dbReference type="GO" id="GO:0098887">
    <property type="term" value="P:neurotransmitter receptor transport, endosome to postsynaptic membrane"/>
    <property type="evidence" value="ECO:0007669"/>
    <property type="project" value="TreeGrafter"/>
</dbReference>
<reference evidence="6" key="3">
    <citation type="submission" date="2025-09" db="UniProtKB">
        <authorList>
            <consortium name="Ensembl"/>
        </authorList>
    </citation>
    <scope>IDENTIFICATION</scope>
</reference>
<feature type="signal peptide" evidence="5">
    <location>
        <begin position="1"/>
        <end position="18"/>
    </location>
</feature>
<dbReference type="AlphaFoldDB" id="A0A4W5MHF1"/>
<feature type="compositionally biased region" description="Basic residues" evidence="4">
    <location>
        <begin position="120"/>
        <end position="129"/>
    </location>
</feature>
<reference evidence="7" key="1">
    <citation type="submission" date="2018-06" db="EMBL/GenBank/DDBJ databases">
        <title>Genome assembly of Danube salmon.</title>
        <authorList>
            <person name="Macqueen D.J."/>
            <person name="Gundappa M.K."/>
        </authorList>
    </citation>
    <scope>NUCLEOTIDE SEQUENCE [LARGE SCALE GENOMIC DNA]</scope>
</reference>
<name>A0A4W5MHF1_9TELE</name>
<evidence type="ECO:0000313" key="6">
    <source>
        <dbReference type="Ensembl" id="ENSHHUP00000037278.1"/>
    </source>
</evidence>
<feature type="chain" id="PRO_5021428715" evidence="5">
    <location>
        <begin position="19"/>
        <end position="145"/>
    </location>
</feature>
<evidence type="ECO:0000256" key="4">
    <source>
        <dbReference type="SAM" id="MobiDB-lite"/>
    </source>
</evidence>
<keyword evidence="7" id="KW-1185">Reference proteome</keyword>
<dbReference type="GO" id="GO:0005737">
    <property type="term" value="C:cytoplasm"/>
    <property type="evidence" value="ECO:0007669"/>
    <property type="project" value="UniProtKB-SubCell"/>
</dbReference>
<dbReference type="PANTHER" id="PTHR46227">
    <property type="entry name" value="GLUTAMATE RECEPTOR-INTERACTING PROTEIN GRIP"/>
    <property type="match status" value="1"/>
</dbReference>
<dbReference type="Proteomes" id="UP000314982">
    <property type="component" value="Unassembled WGS sequence"/>
</dbReference>
<keyword evidence="2" id="KW-0963">Cytoplasm</keyword>
<evidence type="ECO:0000256" key="3">
    <source>
        <dbReference type="ARBA" id="ARBA00022737"/>
    </source>
</evidence>
<evidence type="ECO:0000313" key="7">
    <source>
        <dbReference type="Proteomes" id="UP000314982"/>
    </source>
</evidence>
<dbReference type="InterPro" id="IPR043545">
    <property type="entry name" value="GRIP1/2"/>
</dbReference>
<feature type="region of interest" description="Disordered" evidence="4">
    <location>
        <begin position="84"/>
        <end position="129"/>
    </location>
</feature>
<feature type="compositionally biased region" description="Low complexity" evidence="4">
    <location>
        <begin position="84"/>
        <end position="106"/>
    </location>
</feature>
<organism evidence="6 7">
    <name type="scientific">Hucho hucho</name>
    <name type="common">huchen</name>
    <dbReference type="NCBI Taxonomy" id="62062"/>
    <lineage>
        <taxon>Eukaryota</taxon>
        <taxon>Metazoa</taxon>
        <taxon>Chordata</taxon>
        <taxon>Craniata</taxon>
        <taxon>Vertebrata</taxon>
        <taxon>Euteleostomi</taxon>
        <taxon>Actinopterygii</taxon>
        <taxon>Neopterygii</taxon>
        <taxon>Teleostei</taxon>
        <taxon>Protacanthopterygii</taxon>
        <taxon>Salmoniformes</taxon>
        <taxon>Salmonidae</taxon>
        <taxon>Salmoninae</taxon>
        <taxon>Hucho</taxon>
    </lineage>
</organism>
<dbReference type="Ensembl" id="ENSHHUT00000038759.1">
    <property type="protein sequence ID" value="ENSHHUP00000037278.1"/>
    <property type="gene ID" value="ENSHHUG00000023343.1"/>
</dbReference>
<proteinExistence type="predicted"/>
<keyword evidence="3" id="KW-0677">Repeat</keyword>
<protein>
    <submittedName>
        <fullName evidence="6">Uncharacterized protein</fullName>
    </submittedName>
</protein>
<evidence type="ECO:0000256" key="1">
    <source>
        <dbReference type="ARBA" id="ARBA00004496"/>
    </source>
</evidence>
<evidence type="ECO:0000256" key="5">
    <source>
        <dbReference type="SAM" id="SignalP"/>
    </source>
</evidence>
<keyword evidence="5" id="KW-0732">Signal</keyword>